<dbReference type="AlphaFoldDB" id="A0A7C4JKG2"/>
<proteinExistence type="predicted"/>
<dbReference type="EMBL" id="DTCK01000013">
    <property type="protein sequence ID" value="HGQ35505.1"/>
    <property type="molecule type" value="Genomic_DNA"/>
</dbReference>
<protein>
    <submittedName>
        <fullName evidence="2">Uncharacterized protein</fullName>
    </submittedName>
</protein>
<sequence>MNSYERYVEEILKLQKCYRVQNILHDDAVSKIDLIGRPRVSLTLAIALWSVTKIKQSSLSYSDVVYLQRRLAYFLSGKDVADLNVIKRLFELIPMRYGMNVALAARRCSASEEILTNLMRALNMLRDVVDMVSFGLSVDEPLKHSLTTCLNDTDLLPPTAPNPKEYLIIMVKSLKENLDRIQDPLLRQVAQLICEETEEHRDFKPSDIVAIALIIKLLVENLKSHVLCVEPSINIATLSQKILNDLIPLGAVPYDSTFYKLYQEISARSIVTGSTTK</sequence>
<accession>A0A7C4JKG2</accession>
<gene>
    <name evidence="2" type="ORF">ENU08_01960</name>
    <name evidence="1" type="ORF">ENU41_02350</name>
</gene>
<comment type="caution">
    <text evidence="2">The sequence shown here is derived from an EMBL/GenBank/DDBJ whole genome shotgun (WGS) entry which is preliminary data.</text>
</comment>
<name>A0A7C4JKG2_9CREN</name>
<evidence type="ECO:0000313" key="1">
    <source>
        <dbReference type="EMBL" id="HGQ35505.1"/>
    </source>
</evidence>
<evidence type="ECO:0000313" key="2">
    <source>
        <dbReference type="EMBL" id="HGQ63993.1"/>
    </source>
</evidence>
<reference evidence="2" key="1">
    <citation type="journal article" date="2020" name="mSystems">
        <title>Genome- and Community-Level Interaction Insights into Carbon Utilization and Element Cycling Functions of Hydrothermarchaeota in Hydrothermal Sediment.</title>
        <authorList>
            <person name="Zhou Z."/>
            <person name="Liu Y."/>
            <person name="Xu W."/>
            <person name="Pan J."/>
            <person name="Luo Z.H."/>
            <person name="Li M."/>
        </authorList>
    </citation>
    <scope>NUCLEOTIDE SEQUENCE [LARGE SCALE GENOMIC DNA]</scope>
    <source>
        <strain evidence="2">SpSt-637</strain>
        <strain evidence="1">SpSt-667</strain>
    </source>
</reference>
<organism evidence="2">
    <name type="scientific">Ignisphaera aggregans</name>
    <dbReference type="NCBI Taxonomy" id="334771"/>
    <lineage>
        <taxon>Archaea</taxon>
        <taxon>Thermoproteota</taxon>
        <taxon>Thermoprotei</taxon>
        <taxon>Desulfurococcales</taxon>
        <taxon>Desulfurococcaceae</taxon>
        <taxon>Ignisphaera</taxon>
    </lineage>
</organism>
<dbReference type="EMBL" id="DTBD01000013">
    <property type="protein sequence ID" value="HGQ63993.1"/>
    <property type="molecule type" value="Genomic_DNA"/>
</dbReference>